<dbReference type="PANTHER" id="PTHR33164">
    <property type="entry name" value="TRANSCRIPTIONAL REGULATOR, MARR FAMILY"/>
    <property type="match status" value="1"/>
</dbReference>
<name>A0A2A4EIE1_STAPS</name>
<reference evidence="5 9" key="5">
    <citation type="submission" date="2020-12" db="EMBL/GenBank/DDBJ databases">
        <title>Whole genome sequencing and de novo assembly of Staphylococcus pseudintermedius: a novel pangenome approach to unravel pathogenesis of canine pyoderma.</title>
        <authorList>
            <person name="Ferrer L."/>
            <person name="Perez D."/>
            <person name="Fonticoba R."/>
            <person name="Vines J."/>
            <person name="Fabregas N."/>
            <person name="Madronero S."/>
            <person name="Meroni G."/>
            <person name="Martino P."/>
            <person name="Martinez S."/>
            <person name="Cusco A."/>
            <person name="Migura L."/>
            <person name="Francino O."/>
        </authorList>
    </citation>
    <scope>NUCLEOTIDE SEQUENCE [LARGE SCALE GENOMIC DNA]</scope>
    <source>
        <strain evidence="5 9">HSP080</strain>
    </source>
</reference>
<feature type="domain" description="HTH marR-type" evidence="2">
    <location>
        <begin position="1"/>
        <end position="137"/>
    </location>
</feature>
<dbReference type="InterPro" id="IPR036388">
    <property type="entry name" value="WH-like_DNA-bd_sf"/>
</dbReference>
<dbReference type="GO" id="GO:0003700">
    <property type="term" value="F:DNA-binding transcription factor activity"/>
    <property type="evidence" value="ECO:0007669"/>
    <property type="project" value="InterPro"/>
</dbReference>
<dbReference type="SUPFAM" id="SSF46785">
    <property type="entry name" value="Winged helix' DNA-binding domain"/>
    <property type="match status" value="1"/>
</dbReference>
<dbReference type="EMBL" id="QEIT01000011">
    <property type="protein sequence ID" value="PWZ76648.1"/>
    <property type="molecule type" value="Genomic_DNA"/>
</dbReference>
<evidence type="ECO:0000313" key="7">
    <source>
        <dbReference type="Proteomes" id="UP000246800"/>
    </source>
</evidence>
<evidence type="ECO:0000256" key="1">
    <source>
        <dbReference type="ARBA" id="ARBA00023125"/>
    </source>
</evidence>
<dbReference type="GeneID" id="93823594"/>
<dbReference type="InterPro" id="IPR039422">
    <property type="entry name" value="MarR/SlyA-like"/>
</dbReference>
<dbReference type="Proteomes" id="UP000256409">
    <property type="component" value="Unassembled WGS sequence"/>
</dbReference>
<evidence type="ECO:0000313" key="4">
    <source>
        <dbReference type="EMBL" id="PWZ76648.1"/>
    </source>
</evidence>
<dbReference type="SMART" id="SM00347">
    <property type="entry name" value="HTH_MARR"/>
    <property type="match status" value="1"/>
</dbReference>
<dbReference type="InterPro" id="IPR000835">
    <property type="entry name" value="HTH_MarR-typ"/>
</dbReference>
<gene>
    <name evidence="4" type="ORF">DD902_02770</name>
    <name evidence="6" type="ORF">DV961_10805</name>
    <name evidence="3" type="ORF">EGV54_03320</name>
    <name evidence="5" type="ORF">JGZ15_02635</name>
</gene>
<dbReference type="Pfam" id="PF01047">
    <property type="entry name" value="MarR"/>
    <property type="match status" value="1"/>
</dbReference>
<reference evidence="3 10" key="4">
    <citation type="submission" date="2018-11" db="EMBL/GenBank/DDBJ databases">
        <authorList>
            <consortium name="Veterinary Laboratory Investigation and Response Network"/>
        </authorList>
    </citation>
    <scope>NUCLEOTIDE SEQUENCE [LARGE SCALE GENOMIC DNA]</scope>
    <source>
        <strain evidence="3 10">SPSE-18-VL-LA-PA-Ryan-0021</strain>
    </source>
</reference>
<dbReference type="EMBL" id="CP066884">
    <property type="protein sequence ID" value="QQM98586.1"/>
    <property type="molecule type" value="Genomic_DNA"/>
</dbReference>
<dbReference type="EMBL" id="QQPC01000075">
    <property type="protein sequence ID" value="REA80531.1"/>
    <property type="molecule type" value="Genomic_DNA"/>
</dbReference>
<proteinExistence type="predicted"/>
<dbReference type="OrthoDB" id="2734388at2"/>
<dbReference type="PROSITE" id="PS50995">
    <property type="entry name" value="HTH_MARR_2"/>
    <property type="match status" value="1"/>
</dbReference>
<evidence type="ECO:0000313" key="8">
    <source>
        <dbReference type="Proteomes" id="UP000256409"/>
    </source>
</evidence>
<evidence type="ECO:0000313" key="3">
    <source>
        <dbReference type="EMBL" id="EGQ4384129.1"/>
    </source>
</evidence>
<reference evidence="8" key="3">
    <citation type="journal article" date="2018" name="Vet. Microbiol.">
        <title>Molecular epidemiology of methicillin-resistant staphylococci amongst veterinary personnel, personnel-owned pets, patients and the hospital environment of two companion animal veterinary hospitals.</title>
        <authorList>
            <person name="Worthing K.A."/>
            <person name="Brown J."/>
            <person name="Gerber L."/>
            <person name="Abraham S."/>
            <person name="Trott D."/>
            <person name="Norris J.M."/>
        </authorList>
    </citation>
    <scope>NUCLEOTIDE SEQUENCE [LARGE SCALE GENOMIC DNA]</scope>
    <source>
        <strain evidence="8">ST496-2</strain>
    </source>
</reference>
<evidence type="ECO:0000313" key="9">
    <source>
        <dbReference type="Proteomes" id="UP000595859"/>
    </source>
</evidence>
<dbReference type="RefSeq" id="WP_014613198.1">
    <property type="nucleotide sequence ID" value="NZ_BAAFHP010000003.1"/>
</dbReference>
<dbReference type="Proteomes" id="UP000246800">
    <property type="component" value="Unassembled WGS sequence"/>
</dbReference>
<dbReference type="EMBL" id="AAXKXX010000002">
    <property type="protein sequence ID" value="EGQ4384129.1"/>
    <property type="molecule type" value="Genomic_DNA"/>
</dbReference>
<dbReference type="Proteomes" id="UP000595859">
    <property type="component" value="Chromosome"/>
</dbReference>
<evidence type="ECO:0000313" key="10">
    <source>
        <dbReference type="Proteomes" id="UP000600220"/>
    </source>
</evidence>
<sequence>MEPSILFDHFTKLYRPYIKLVHPLLDEHQLYPAQWLVMKDIAINPGTTLVQISKRRSIEKPTTRKILKALDAQGWLLIRPGEMDKREKHLYLSESGQAIHQKLKLQIGQLQQQVIEPLQLSDDEIARATDILEQLYQSLLAQLQNDEM</sequence>
<dbReference type="GO" id="GO:0006950">
    <property type="term" value="P:response to stress"/>
    <property type="evidence" value="ECO:0007669"/>
    <property type="project" value="TreeGrafter"/>
</dbReference>
<dbReference type="InterPro" id="IPR036390">
    <property type="entry name" value="WH_DNA-bd_sf"/>
</dbReference>
<reference evidence="4 7" key="1">
    <citation type="journal article" date="2018" name="Vet. Microbiol.">
        <title>Clonal diversity and geographic distribution of methicillin-resistant Staphylococcus pseudintermedius from Australian animals: Discovery of novel sequence types.</title>
        <authorList>
            <person name="Worthing K.A."/>
            <person name="Abraham S."/>
            <person name="Coombs G.W."/>
            <person name="Pang S."/>
            <person name="Saputra S."/>
            <person name="Jordan D."/>
            <person name="Trott D.J."/>
            <person name="Norris J.M."/>
        </authorList>
    </citation>
    <scope>NUCLEOTIDE SEQUENCE [LARGE SCALE GENOMIC DNA]</scope>
    <source>
        <strain evidence="4 7">ST525 1</strain>
    </source>
</reference>
<dbReference type="Gene3D" id="1.10.10.10">
    <property type="entry name" value="Winged helix-like DNA-binding domain superfamily/Winged helix DNA-binding domain"/>
    <property type="match status" value="1"/>
</dbReference>
<protein>
    <submittedName>
        <fullName evidence="4">MarR family transcriptional regulator</fullName>
    </submittedName>
</protein>
<dbReference type="OMA" id="QIHEAMI"/>
<reference evidence="6" key="2">
    <citation type="journal article" date="2018" name="Vet. Microbiol.">
        <title>Methicillin-resistant staphylococci amongst veterinary personnel, personnel-owned pets, patients and the hospital environment of two small animal veterinary hospitals.</title>
        <authorList>
            <person name="Worthing K.A."/>
            <person name="Brown J."/>
            <person name="Gerber L."/>
            <person name="Abraham S."/>
            <person name="Trott D."/>
            <person name="Norris J.M."/>
        </authorList>
    </citation>
    <scope>NUCLEOTIDE SEQUENCE</scope>
    <source>
        <strain evidence="6">ST496-2</strain>
    </source>
</reference>
<dbReference type="AlphaFoldDB" id="A0A2A4EIE1"/>
<dbReference type="Proteomes" id="UP000600220">
    <property type="component" value="Unassembled WGS sequence"/>
</dbReference>
<accession>A0A2A4EIE1</accession>
<evidence type="ECO:0000313" key="5">
    <source>
        <dbReference type="EMBL" id="QQM98586.1"/>
    </source>
</evidence>
<dbReference type="GO" id="GO:0003677">
    <property type="term" value="F:DNA binding"/>
    <property type="evidence" value="ECO:0007669"/>
    <property type="project" value="UniProtKB-KW"/>
</dbReference>
<evidence type="ECO:0000313" key="6">
    <source>
        <dbReference type="EMBL" id="REA80531.1"/>
    </source>
</evidence>
<keyword evidence="10" id="KW-1185">Reference proteome</keyword>
<keyword evidence="1" id="KW-0238">DNA-binding</keyword>
<dbReference type="PANTHER" id="PTHR33164:SF44">
    <property type="entry name" value="TRANSCRIPTIONAL REGULATORY PROTEIN"/>
    <property type="match status" value="1"/>
</dbReference>
<organism evidence="4 7">
    <name type="scientific">Staphylococcus pseudintermedius</name>
    <dbReference type="NCBI Taxonomy" id="283734"/>
    <lineage>
        <taxon>Bacteria</taxon>
        <taxon>Bacillati</taxon>
        <taxon>Bacillota</taxon>
        <taxon>Bacilli</taxon>
        <taxon>Bacillales</taxon>
        <taxon>Staphylococcaceae</taxon>
        <taxon>Staphylococcus</taxon>
        <taxon>Staphylococcus intermedius group</taxon>
    </lineage>
</organism>
<evidence type="ECO:0000259" key="2">
    <source>
        <dbReference type="PROSITE" id="PS50995"/>
    </source>
</evidence>